<evidence type="ECO:0000313" key="9">
    <source>
        <dbReference type="Proteomes" id="UP001153076"/>
    </source>
</evidence>
<feature type="transmembrane region" description="Helical" evidence="7">
    <location>
        <begin position="105"/>
        <end position="125"/>
    </location>
</feature>
<evidence type="ECO:0008006" key="10">
    <source>
        <dbReference type="Google" id="ProtNLM"/>
    </source>
</evidence>
<keyword evidence="6 7" id="KW-0472">Membrane</keyword>
<keyword evidence="3" id="KW-0813">Transport</keyword>
<dbReference type="GO" id="GO:0022857">
    <property type="term" value="F:transmembrane transporter activity"/>
    <property type="evidence" value="ECO:0007669"/>
    <property type="project" value="InterPro"/>
</dbReference>
<evidence type="ECO:0000256" key="6">
    <source>
        <dbReference type="ARBA" id="ARBA00023136"/>
    </source>
</evidence>
<evidence type="ECO:0000256" key="7">
    <source>
        <dbReference type="SAM" id="Phobius"/>
    </source>
</evidence>
<dbReference type="SUPFAM" id="SSF103473">
    <property type="entry name" value="MFS general substrate transporter"/>
    <property type="match status" value="1"/>
</dbReference>
<dbReference type="OrthoDB" id="1655081at2759"/>
<dbReference type="InterPro" id="IPR036259">
    <property type="entry name" value="MFS_trans_sf"/>
</dbReference>
<keyword evidence="5 7" id="KW-1133">Transmembrane helix</keyword>
<protein>
    <recommendedName>
        <fullName evidence="10">Major facilitator superfamily (MFS) profile domain-containing protein</fullName>
    </recommendedName>
</protein>
<evidence type="ECO:0000256" key="1">
    <source>
        <dbReference type="ARBA" id="ARBA00004370"/>
    </source>
</evidence>
<dbReference type="InterPro" id="IPR050549">
    <property type="entry name" value="MFS_Trehalose_Transporter"/>
</dbReference>
<evidence type="ECO:0000256" key="3">
    <source>
        <dbReference type="ARBA" id="ARBA00022597"/>
    </source>
</evidence>
<evidence type="ECO:0000256" key="2">
    <source>
        <dbReference type="ARBA" id="ARBA00010992"/>
    </source>
</evidence>
<dbReference type="GO" id="GO:0016020">
    <property type="term" value="C:membrane"/>
    <property type="evidence" value="ECO:0007669"/>
    <property type="project" value="UniProtKB-SubCell"/>
</dbReference>
<feature type="transmembrane region" description="Helical" evidence="7">
    <location>
        <begin position="145"/>
        <end position="162"/>
    </location>
</feature>
<name>A0A9Q1L0V9_9CARY</name>
<organism evidence="8 9">
    <name type="scientific">Carnegiea gigantea</name>
    <dbReference type="NCBI Taxonomy" id="171969"/>
    <lineage>
        <taxon>Eukaryota</taxon>
        <taxon>Viridiplantae</taxon>
        <taxon>Streptophyta</taxon>
        <taxon>Embryophyta</taxon>
        <taxon>Tracheophyta</taxon>
        <taxon>Spermatophyta</taxon>
        <taxon>Magnoliopsida</taxon>
        <taxon>eudicotyledons</taxon>
        <taxon>Gunneridae</taxon>
        <taxon>Pentapetalae</taxon>
        <taxon>Caryophyllales</taxon>
        <taxon>Cactineae</taxon>
        <taxon>Cactaceae</taxon>
        <taxon>Cactoideae</taxon>
        <taxon>Echinocereeae</taxon>
        <taxon>Carnegiea</taxon>
    </lineage>
</organism>
<proteinExistence type="inferred from homology"/>
<comment type="caution">
    <text evidence="8">The sequence shown here is derived from an EMBL/GenBank/DDBJ whole genome shotgun (WGS) entry which is preliminary data.</text>
</comment>
<dbReference type="EMBL" id="JAKOGI010000001">
    <property type="protein sequence ID" value="KAJ8453274.1"/>
    <property type="molecule type" value="Genomic_DNA"/>
</dbReference>
<keyword evidence="4 7" id="KW-0812">Transmembrane</keyword>
<keyword evidence="9" id="KW-1185">Reference proteome</keyword>
<comment type="subcellular location">
    <subcellularLocation>
        <location evidence="1">Membrane</location>
    </subcellularLocation>
</comment>
<keyword evidence="3" id="KW-0762">Sugar transport</keyword>
<dbReference type="Proteomes" id="UP001153076">
    <property type="component" value="Unassembled WGS sequence"/>
</dbReference>
<dbReference type="Gene3D" id="1.20.1250.20">
    <property type="entry name" value="MFS general substrate transporter like domains"/>
    <property type="match status" value="1"/>
</dbReference>
<dbReference type="AlphaFoldDB" id="A0A9Q1L0V9"/>
<comment type="similarity">
    <text evidence="2">Belongs to the major facilitator superfamily. Sugar transporter (TC 2.A.1.1) family.</text>
</comment>
<accession>A0A9Q1L0V9</accession>
<evidence type="ECO:0000256" key="5">
    <source>
        <dbReference type="ARBA" id="ARBA00022989"/>
    </source>
</evidence>
<dbReference type="PANTHER" id="PTHR48021:SF1">
    <property type="entry name" value="GH07001P-RELATED"/>
    <property type="match status" value="1"/>
</dbReference>
<reference evidence="8" key="1">
    <citation type="submission" date="2022-04" db="EMBL/GenBank/DDBJ databases">
        <title>Carnegiea gigantea Genome sequencing and assembly v2.</title>
        <authorList>
            <person name="Copetti D."/>
            <person name="Sanderson M.J."/>
            <person name="Burquez A."/>
            <person name="Wojciechowski M.F."/>
        </authorList>
    </citation>
    <scope>NUCLEOTIDE SEQUENCE</scope>
    <source>
        <strain evidence="8">SGP5-SGP5p</strain>
        <tissue evidence="8">Aerial part</tissue>
    </source>
</reference>
<dbReference type="InterPro" id="IPR005828">
    <property type="entry name" value="MFS_sugar_transport-like"/>
</dbReference>
<evidence type="ECO:0000256" key="4">
    <source>
        <dbReference type="ARBA" id="ARBA00022692"/>
    </source>
</evidence>
<dbReference type="Pfam" id="PF00083">
    <property type="entry name" value="Sugar_tr"/>
    <property type="match status" value="1"/>
</dbReference>
<evidence type="ECO:0000313" key="8">
    <source>
        <dbReference type="EMBL" id="KAJ8453274.1"/>
    </source>
</evidence>
<dbReference type="PANTHER" id="PTHR48021">
    <property type="match status" value="1"/>
</dbReference>
<sequence length="208" mass="22939">MSSDTKTWRGGGDLRFHFCILGVGIEWVQDNLGWVSSPTQAAMTKDISLSVSELMLWVGFNLFSDMGNLGQYSLFSSLSNVGAMVRAIASGQISEYIGMKGDASFLYMGTLLDGFSVGIISYVPVYIAEIAPQNMRGALGSVNQVWLVFHFLIHIVYGTLFLKHQSSEVVIYLYTFFGLQLSVTTHNRNNAGVFIWAFCSVEISGCIR</sequence>
<gene>
    <name evidence="8" type="ORF">Cgig2_008158</name>
</gene>